<dbReference type="EMBL" id="OZ020096">
    <property type="protein sequence ID" value="CAK9256511.1"/>
    <property type="molecule type" value="Genomic_DNA"/>
</dbReference>
<evidence type="ECO:0000313" key="2">
    <source>
        <dbReference type="Proteomes" id="UP001497444"/>
    </source>
</evidence>
<sequence length="87" mass="9568">MTQQPTTQGPIMLLNNGSHKQRVHASSEMSSEVAHVLHFLERDFLDDEADETDVAASLSQECNTGSDGNWADTLEELFAVESSPLYS</sequence>
<protein>
    <submittedName>
        <fullName evidence="1">Uncharacterized protein</fullName>
    </submittedName>
</protein>
<accession>A0ABP0VRL3</accession>
<reference evidence="1 2" key="1">
    <citation type="submission" date="2024-02" db="EMBL/GenBank/DDBJ databases">
        <authorList>
            <consortium name="ELIXIR-Norway"/>
            <consortium name="Elixir Norway"/>
        </authorList>
    </citation>
    <scope>NUCLEOTIDE SEQUENCE [LARGE SCALE GENOMIC DNA]</scope>
</reference>
<gene>
    <name evidence="1" type="ORF">CSSPJE1EN1_LOCUS1989</name>
</gene>
<organism evidence="1 2">
    <name type="scientific">Sphagnum jensenii</name>
    <dbReference type="NCBI Taxonomy" id="128206"/>
    <lineage>
        <taxon>Eukaryota</taxon>
        <taxon>Viridiplantae</taxon>
        <taxon>Streptophyta</taxon>
        <taxon>Embryophyta</taxon>
        <taxon>Bryophyta</taxon>
        <taxon>Sphagnophytina</taxon>
        <taxon>Sphagnopsida</taxon>
        <taxon>Sphagnales</taxon>
        <taxon>Sphagnaceae</taxon>
        <taxon>Sphagnum</taxon>
    </lineage>
</organism>
<evidence type="ECO:0000313" key="1">
    <source>
        <dbReference type="EMBL" id="CAK9256511.1"/>
    </source>
</evidence>
<proteinExistence type="predicted"/>
<name>A0ABP0VRL3_9BRYO</name>
<keyword evidence="2" id="KW-1185">Reference proteome</keyword>
<dbReference type="Proteomes" id="UP001497444">
    <property type="component" value="Chromosome 1"/>
</dbReference>